<proteinExistence type="predicted"/>
<gene>
    <name evidence="1" type="ORF">UFOPK1767_00243</name>
</gene>
<organism evidence="1">
    <name type="scientific">freshwater metagenome</name>
    <dbReference type="NCBI Taxonomy" id="449393"/>
    <lineage>
        <taxon>unclassified sequences</taxon>
        <taxon>metagenomes</taxon>
        <taxon>ecological metagenomes</taxon>
    </lineage>
</organism>
<protein>
    <submittedName>
        <fullName evidence="1">Unannotated protein</fullName>
    </submittedName>
</protein>
<dbReference type="AlphaFoldDB" id="A0A6J6EXF1"/>
<name>A0A6J6EXF1_9ZZZZ</name>
<sequence length="261" mass="27847">MWEHATVFIRIDPSIPVVWRDSETVQVGLDPEYARLGPLNLSDARGVAELVRGTSLARLSSIVGGEHTARSLIDSCGDVFHRTPRATLPRLAVVGVAPATDTIARTWVGSTRSTVVAASSADITAVDVDFVLLISHFVVSPIDVQPWLGRDIAHCAIVFGESSVRVGPVVIPGKTACIRCVELAHIDGDPSWSAVAPQMWRRTAAADSIDLAIHAAAESLSMYPMGGGYSVRVDGVTFSREVSPHDLHPNCGCRAIPDVPE</sequence>
<dbReference type="Gene3D" id="3.40.50.720">
    <property type="entry name" value="NAD(P)-binding Rossmann-like Domain"/>
    <property type="match status" value="1"/>
</dbReference>
<reference evidence="1" key="1">
    <citation type="submission" date="2020-05" db="EMBL/GenBank/DDBJ databases">
        <authorList>
            <person name="Chiriac C."/>
            <person name="Salcher M."/>
            <person name="Ghai R."/>
            <person name="Kavagutti S V."/>
        </authorList>
    </citation>
    <scope>NUCLEOTIDE SEQUENCE</scope>
</reference>
<evidence type="ECO:0000313" key="1">
    <source>
        <dbReference type="EMBL" id="CAB4580009.1"/>
    </source>
</evidence>
<accession>A0A6J6EXF1</accession>
<dbReference type="EMBL" id="CAEZTZ010000017">
    <property type="protein sequence ID" value="CAB4580009.1"/>
    <property type="molecule type" value="Genomic_DNA"/>
</dbReference>